<dbReference type="Gene3D" id="3.40.50.300">
    <property type="entry name" value="P-loop containing nucleotide triphosphate hydrolases"/>
    <property type="match status" value="1"/>
</dbReference>
<keyword evidence="1" id="KW-0418">Kinase</keyword>
<organism evidence="1 2">
    <name type="scientific">Vibrio ulleungensis</name>
    <dbReference type="NCBI Taxonomy" id="2807619"/>
    <lineage>
        <taxon>Bacteria</taxon>
        <taxon>Pseudomonadati</taxon>
        <taxon>Pseudomonadota</taxon>
        <taxon>Gammaproteobacteria</taxon>
        <taxon>Vibrionales</taxon>
        <taxon>Vibrionaceae</taxon>
        <taxon>Vibrio</taxon>
    </lineage>
</organism>
<accession>A0ABS2HD50</accession>
<evidence type="ECO:0000313" key="1">
    <source>
        <dbReference type="EMBL" id="MBM7035520.1"/>
    </source>
</evidence>
<dbReference type="EMBL" id="JAFEUM010000001">
    <property type="protein sequence ID" value="MBM7035520.1"/>
    <property type="molecule type" value="Genomic_DNA"/>
</dbReference>
<comment type="caution">
    <text evidence="1">The sequence shown here is derived from an EMBL/GenBank/DDBJ whole genome shotgun (WGS) entry which is preliminary data.</text>
</comment>
<dbReference type="RefSeq" id="WP_205157114.1">
    <property type="nucleotide sequence ID" value="NZ_JAFEUM010000001.1"/>
</dbReference>
<dbReference type="Proteomes" id="UP000809621">
    <property type="component" value="Unassembled WGS sequence"/>
</dbReference>
<proteinExistence type="predicted"/>
<protein>
    <submittedName>
        <fullName evidence="1">Adenylate kinase</fullName>
    </submittedName>
</protein>
<dbReference type="SUPFAM" id="SSF52540">
    <property type="entry name" value="P-loop containing nucleoside triphosphate hydrolases"/>
    <property type="match status" value="1"/>
</dbReference>
<dbReference type="InterPro" id="IPR027417">
    <property type="entry name" value="P-loop_NTPase"/>
</dbReference>
<evidence type="ECO:0000313" key="2">
    <source>
        <dbReference type="Proteomes" id="UP000809621"/>
    </source>
</evidence>
<dbReference type="InterPro" id="IPR052922">
    <property type="entry name" value="Cytidylate_Kinase-2"/>
</dbReference>
<reference evidence="1 2" key="1">
    <citation type="submission" date="2021-02" db="EMBL/GenBank/DDBJ databases">
        <authorList>
            <person name="Park J.-S."/>
        </authorList>
    </citation>
    <scope>NUCLEOTIDE SEQUENCE [LARGE SCALE GENOMIC DNA]</scope>
    <source>
        <strain evidence="1 2">188UL20-2</strain>
    </source>
</reference>
<dbReference type="GO" id="GO:0016301">
    <property type="term" value="F:kinase activity"/>
    <property type="evidence" value="ECO:0007669"/>
    <property type="project" value="UniProtKB-KW"/>
</dbReference>
<keyword evidence="1" id="KW-0808">Transferase</keyword>
<dbReference type="PANTHER" id="PTHR37816:SF2">
    <property type="entry name" value="DNA TOPOLOGY MODULATION PROTEIN FLAR-RELATED PROTEIN"/>
    <property type="match status" value="1"/>
</dbReference>
<keyword evidence="2" id="KW-1185">Reference proteome</keyword>
<sequence length="176" mass="19635">MNRVAIFGKPGNGKSTLSKRLSAATGIPLHPLDSIVYASDGSLVARDVYDKTHTNILEAERWIIEGLGPMASFHQRLDVADTLVYIDLPYPLSYWWVTKRFLKGSFVKPEGWPDGSSVLKGTIQSYKTLRRCPAFWNSEFESKLQERSNAKDVVIIKSVAQMNQFIDSVLSGKVGV</sequence>
<dbReference type="PANTHER" id="PTHR37816">
    <property type="entry name" value="YALI0E33011P"/>
    <property type="match status" value="1"/>
</dbReference>
<gene>
    <name evidence="1" type="ORF">JQC93_03790</name>
</gene>
<name>A0ABS2HD50_9VIBR</name>